<keyword evidence="1" id="KW-0472">Membrane</keyword>
<gene>
    <name evidence="2" type="ORF">QWT69_07150</name>
</gene>
<keyword evidence="1" id="KW-0812">Transmembrane</keyword>
<keyword evidence="3" id="KW-1185">Reference proteome</keyword>
<feature type="transmembrane region" description="Helical" evidence="1">
    <location>
        <begin position="7"/>
        <end position="30"/>
    </location>
</feature>
<accession>A0ABZ0LAW9</accession>
<feature type="transmembrane region" description="Helical" evidence="1">
    <location>
        <begin position="50"/>
        <end position="69"/>
    </location>
</feature>
<evidence type="ECO:0000256" key="1">
    <source>
        <dbReference type="SAM" id="Phobius"/>
    </source>
</evidence>
<feature type="transmembrane region" description="Helical" evidence="1">
    <location>
        <begin position="111"/>
        <end position="133"/>
    </location>
</feature>
<dbReference type="EMBL" id="CP129118">
    <property type="protein sequence ID" value="WOV88872.1"/>
    <property type="molecule type" value="Genomic_DNA"/>
</dbReference>
<reference evidence="2 3" key="1">
    <citation type="submission" date="2023-06" db="EMBL/GenBank/DDBJ databases">
        <title>Sporosarcina sp. nov., isolated from Korean tranditional fermented seafood 'Jeotgal'.</title>
        <authorList>
            <person name="Yang A.I."/>
            <person name="Shin N.-R."/>
        </authorList>
    </citation>
    <scope>NUCLEOTIDE SEQUENCE [LARGE SCALE GENOMIC DNA]</scope>
    <source>
        <strain evidence="2 3">T2O-4</strain>
    </source>
</reference>
<sequence>MLSKNSIWTSGVAAIFTLFSLIALEFFNFIKWSPIGWGKKWLLFGSSHDWWKWTALLILILLGYMLLYGLSHLASRIPPSITAIAISIIAAASIEWIIFSPNTLMEGIRSLSIPFFSILAIVSRFVTGTAVYMKKSFSSNI</sequence>
<proteinExistence type="predicted"/>
<organism evidence="2 3">
    <name type="scientific">Sporosarcina oncorhynchi</name>
    <dbReference type="NCBI Taxonomy" id="3056444"/>
    <lineage>
        <taxon>Bacteria</taxon>
        <taxon>Bacillati</taxon>
        <taxon>Bacillota</taxon>
        <taxon>Bacilli</taxon>
        <taxon>Bacillales</taxon>
        <taxon>Caryophanaceae</taxon>
        <taxon>Sporosarcina</taxon>
    </lineage>
</organism>
<evidence type="ECO:0000313" key="3">
    <source>
        <dbReference type="Proteomes" id="UP001303902"/>
    </source>
</evidence>
<dbReference type="Proteomes" id="UP001303902">
    <property type="component" value="Chromosome"/>
</dbReference>
<feature type="transmembrane region" description="Helical" evidence="1">
    <location>
        <begin position="81"/>
        <end position="99"/>
    </location>
</feature>
<keyword evidence="1" id="KW-1133">Transmembrane helix</keyword>
<protein>
    <submittedName>
        <fullName evidence="2">Uncharacterized protein</fullName>
    </submittedName>
</protein>
<dbReference type="RefSeq" id="WP_317970375.1">
    <property type="nucleotide sequence ID" value="NZ_CP129118.1"/>
</dbReference>
<name>A0ABZ0LAW9_9BACL</name>
<evidence type="ECO:0000313" key="2">
    <source>
        <dbReference type="EMBL" id="WOV88872.1"/>
    </source>
</evidence>